<reference evidence="1" key="2">
    <citation type="journal article" date="2021" name="Genome Biol. Evol.">
        <title>Developing a high-quality reference genome for a parasitic bivalve with doubly uniparental inheritance (Bivalvia: Unionida).</title>
        <authorList>
            <person name="Smith C.H."/>
        </authorList>
    </citation>
    <scope>NUCLEOTIDE SEQUENCE</scope>
    <source>
        <strain evidence="1">CHS0354</strain>
        <tissue evidence="1">Mantle</tissue>
    </source>
</reference>
<protein>
    <submittedName>
        <fullName evidence="1">Uncharacterized protein</fullName>
    </submittedName>
</protein>
<gene>
    <name evidence="1" type="ORF">CHS0354_018841</name>
</gene>
<sequence length="64" mass="7717">MEDARAGQCGIFRKRSTDDVHEEYESFDVDKFEDQEIPKMIYKRNRQNDLSKVKRLRQNIILLV</sequence>
<keyword evidence="2" id="KW-1185">Reference proteome</keyword>
<reference evidence="1" key="3">
    <citation type="submission" date="2023-05" db="EMBL/GenBank/DDBJ databases">
        <authorList>
            <person name="Smith C.H."/>
        </authorList>
    </citation>
    <scope>NUCLEOTIDE SEQUENCE</scope>
    <source>
        <strain evidence="1">CHS0354</strain>
        <tissue evidence="1">Mantle</tissue>
    </source>
</reference>
<dbReference type="EMBL" id="JAEAOA010001154">
    <property type="protein sequence ID" value="KAK3592574.1"/>
    <property type="molecule type" value="Genomic_DNA"/>
</dbReference>
<organism evidence="1 2">
    <name type="scientific">Potamilus streckersoni</name>
    <dbReference type="NCBI Taxonomy" id="2493646"/>
    <lineage>
        <taxon>Eukaryota</taxon>
        <taxon>Metazoa</taxon>
        <taxon>Spiralia</taxon>
        <taxon>Lophotrochozoa</taxon>
        <taxon>Mollusca</taxon>
        <taxon>Bivalvia</taxon>
        <taxon>Autobranchia</taxon>
        <taxon>Heteroconchia</taxon>
        <taxon>Palaeoheterodonta</taxon>
        <taxon>Unionida</taxon>
        <taxon>Unionoidea</taxon>
        <taxon>Unionidae</taxon>
        <taxon>Ambleminae</taxon>
        <taxon>Lampsilini</taxon>
        <taxon>Potamilus</taxon>
    </lineage>
</organism>
<accession>A0AAE0VWI4</accession>
<dbReference type="Proteomes" id="UP001195483">
    <property type="component" value="Unassembled WGS sequence"/>
</dbReference>
<dbReference type="AlphaFoldDB" id="A0AAE0VWI4"/>
<comment type="caution">
    <text evidence="1">The sequence shown here is derived from an EMBL/GenBank/DDBJ whole genome shotgun (WGS) entry which is preliminary data.</text>
</comment>
<reference evidence="1" key="1">
    <citation type="journal article" date="2021" name="Genome Biol. Evol.">
        <title>A High-Quality Reference Genome for a Parasitic Bivalve with Doubly Uniparental Inheritance (Bivalvia: Unionida).</title>
        <authorList>
            <person name="Smith C.H."/>
        </authorList>
    </citation>
    <scope>NUCLEOTIDE SEQUENCE</scope>
    <source>
        <strain evidence="1">CHS0354</strain>
    </source>
</reference>
<name>A0AAE0VWI4_9BIVA</name>
<proteinExistence type="predicted"/>
<evidence type="ECO:0000313" key="2">
    <source>
        <dbReference type="Proteomes" id="UP001195483"/>
    </source>
</evidence>
<evidence type="ECO:0000313" key="1">
    <source>
        <dbReference type="EMBL" id="KAK3592574.1"/>
    </source>
</evidence>